<dbReference type="InterPro" id="IPR005519">
    <property type="entry name" value="Acid_phosphat_B-like"/>
</dbReference>
<reference evidence="5" key="1">
    <citation type="submission" date="2019-12" db="EMBL/GenBank/DDBJ databases">
        <authorList>
            <person name="Scholes J."/>
        </authorList>
    </citation>
    <scope>NUCLEOTIDE SEQUENCE</scope>
</reference>
<comment type="similarity">
    <text evidence="3">Belongs to the APS1/VSP family.</text>
</comment>
<evidence type="ECO:0000256" key="4">
    <source>
        <dbReference type="SAM" id="SignalP"/>
    </source>
</evidence>
<dbReference type="NCBIfam" id="TIGR01675">
    <property type="entry name" value="plant-AP"/>
    <property type="match status" value="1"/>
</dbReference>
<dbReference type="GO" id="GO:0003993">
    <property type="term" value="F:acid phosphatase activity"/>
    <property type="evidence" value="ECO:0007669"/>
    <property type="project" value="InterPro"/>
</dbReference>
<comment type="caution">
    <text evidence="5">The sequence shown here is derived from an EMBL/GenBank/DDBJ whole genome shotgun (WGS) entry which is preliminary data.</text>
</comment>
<dbReference type="PANTHER" id="PTHR31284:SF7">
    <property type="entry name" value="ACID PHOSPHATASE-LIKE PROTEIN"/>
    <property type="match status" value="1"/>
</dbReference>
<evidence type="ECO:0000313" key="5">
    <source>
        <dbReference type="EMBL" id="CAA0830721.1"/>
    </source>
</evidence>
<dbReference type="PANTHER" id="PTHR31284">
    <property type="entry name" value="ACID PHOSPHATASE-LIKE PROTEIN"/>
    <property type="match status" value="1"/>
</dbReference>
<accession>A0A9N7NB09</accession>
<dbReference type="InterPro" id="IPR036412">
    <property type="entry name" value="HAD-like_sf"/>
</dbReference>
<proteinExistence type="inferred from homology"/>
<dbReference type="Pfam" id="PF03767">
    <property type="entry name" value="Acid_phosphat_B"/>
    <property type="match status" value="1"/>
</dbReference>
<feature type="chain" id="PRO_5040271312" evidence="4">
    <location>
        <begin position="23"/>
        <end position="255"/>
    </location>
</feature>
<dbReference type="OrthoDB" id="59415at2759"/>
<gene>
    <name evidence="5" type="ORF">SHERM_26111</name>
</gene>
<evidence type="ECO:0000313" key="6">
    <source>
        <dbReference type="Proteomes" id="UP001153555"/>
    </source>
</evidence>
<sequence length="255" mass="29225">MVVVVLLKKLVLLLAVLPLASPLILEISEKTVAEEVESECTSWRVSVEANNNLSPWKQIPKECGEYVKRYMRLRGYASDVERVCREAKMYARSVNFSGDVKPKYAWIFDIDETLLSNIPYYHHHGYGLEIFNSTKFDEWVDMGMAPAIDPILRLYEEVLRLGFKIIILGGRSVSRQSITVHNLLQAGFTDWDKLILRSPEDHGKKAMMYKSEKRKELVLEGYEIVGNCGDQWSDILGSSISKRSFKLPNPMYCIP</sequence>
<evidence type="ECO:0000256" key="1">
    <source>
        <dbReference type="ARBA" id="ARBA00022729"/>
    </source>
</evidence>
<dbReference type="PIRSF" id="PIRSF002674">
    <property type="entry name" value="VSP"/>
    <property type="match status" value="1"/>
</dbReference>
<dbReference type="EMBL" id="CACSLK010027831">
    <property type="protein sequence ID" value="CAA0830721.1"/>
    <property type="molecule type" value="Genomic_DNA"/>
</dbReference>
<dbReference type="AlphaFoldDB" id="A0A9N7NB09"/>
<dbReference type="InterPro" id="IPR023214">
    <property type="entry name" value="HAD_sf"/>
</dbReference>
<dbReference type="SUPFAM" id="SSF56784">
    <property type="entry name" value="HAD-like"/>
    <property type="match status" value="1"/>
</dbReference>
<dbReference type="InterPro" id="IPR014403">
    <property type="entry name" value="APS1/VSP"/>
</dbReference>
<dbReference type="Gene3D" id="3.40.50.1000">
    <property type="entry name" value="HAD superfamily/HAD-like"/>
    <property type="match status" value="1"/>
</dbReference>
<keyword evidence="6" id="KW-1185">Reference proteome</keyword>
<keyword evidence="2" id="KW-0325">Glycoprotein</keyword>
<keyword evidence="1 4" id="KW-0732">Signal</keyword>
<protein>
    <submittedName>
        <fullName evidence="5">HAD superfamily- subfamily IIIB acid phosphatase</fullName>
    </submittedName>
</protein>
<evidence type="ECO:0000256" key="2">
    <source>
        <dbReference type="ARBA" id="ARBA00023180"/>
    </source>
</evidence>
<name>A0A9N7NB09_STRHE</name>
<organism evidence="5 6">
    <name type="scientific">Striga hermonthica</name>
    <name type="common">Purple witchweed</name>
    <name type="synonym">Buchnera hermonthica</name>
    <dbReference type="NCBI Taxonomy" id="68872"/>
    <lineage>
        <taxon>Eukaryota</taxon>
        <taxon>Viridiplantae</taxon>
        <taxon>Streptophyta</taxon>
        <taxon>Embryophyta</taxon>
        <taxon>Tracheophyta</taxon>
        <taxon>Spermatophyta</taxon>
        <taxon>Magnoliopsida</taxon>
        <taxon>eudicotyledons</taxon>
        <taxon>Gunneridae</taxon>
        <taxon>Pentapetalae</taxon>
        <taxon>asterids</taxon>
        <taxon>lamiids</taxon>
        <taxon>Lamiales</taxon>
        <taxon>Orobanchaceae</taxon>
        <taxon>Buchnereae</taxon>
        <taxon>Striga</taxon>
    </lineage>
</organism>
<feature type="signal peptide" evidence="4">
    <location>
        <begin position="1"/>
        <end position="22"/>
    </location>
</feature>
<evidence type="ECO:0000256" key="3">
    <source>
        <dbReference type="PIRNR" id="PIRNR002674"/>
    </source>
</evidence>
<dbReference type="CDD" id="cd07535">
    <property type="entry name" value="HAD_VSP"/>
    <property type="match status" value="1"/>
</dbReference>
<dbReference type="InterPro" id="IPR010028">
    <property type="entry name" value="Acid_phosphatase_pln"/>
</dbReference>
<dbReference type="Proteomes" id="UP001153555">
    <property type="component" value="Unassembled WGS sequence"/>
</dbReference>